<dbReference type="PROSITE" id="PS50075">
    <property type="entry name" value="CARRIER"/>
    <property type="match status" value="1"/>
</dbReference>
<protein>
    <submittedName>
        <fullName evidence="2">Phosphopantetheine-binding protein</fullName>
    </submittedName>
</protein>
<dbReference type="RefSeq" id="WP_351078601.1">
    <property type="nucleotide sequence ID" value="NZ_JBEOZG010000005.1"/>
</dbReference>
<dbReference type="InterPro" id="IPR009081">
    <property type="entry name" value="PP-bd_ACP"/>
</dbReference>
<evidence type="ECO:0000259" key="1">
    <source>
        <dbReference type="PROSITE" id="PS50075"/>
    </source>
</evidence>
<comment type="caution">
    <text evidence="2">The sequence shown here is derived from an EMBL/GenBank/DDBJ whole genome shotgun (WGS) entry which is preliminary data.</text>
</comment>
<organism evidence="2 3">
    <name type="scientific">Streptomyces bluensis</name>
    <dbReference type="NCBI Taxonomy" id="33897"/>
    <lineage>
        <taxon>Bacteria</taxon>
        <taxon>Bacillati</taxon>
        <taxon>Actinomycetota</taxon>
        <taxon>Actinomycetes</taxon>
        <taxon>Kitasatosporales</taxon>
        <taxon>Streptomycetaceae</taxon>
        <taxon>Streptomyces</taxon>
    </lineage>
</organism>
<dbReference type="EMBL" id="JBIAWJ010000008">
    <property type="protein sequence ID" value="MFF4523145.1"/>
    <property type="molecule type" value="Genomic_DNA"/>
</dbReference>
<accession>A0ABW6ULT1</accession>
<keyword evidence="3" id="KW-1185">Reference proteome</keyword>
<dbReference type="InterPro" id="IPR036736">
    <property type="entry name" value="ACP-like_sf"/>
</dbReference>
<dbReference type="SUPFAM" id="SSF47336">
    <property type="entry name" value="ACP-like"/>
    <property type="match status" value="1"/>
</dbReference>
<reference evidence="2 3" key="1">
    <citation type="submission" date="2024-10" db="EMBL/GenBank/DDBJ databases">
        <title>The Natural Products Discovery Center: Release of the First 8490 Sequenced Strains for Exploring Actinobacteria Biosynthetic Diversity.</title>
        <authorList>
            <person name="Kalkreuter E."/>
            <person name="Kautsar S.A."/>
            <person name="Yang D."/>
            <person name="Bader C.D."/>
            <person name="Teijaro C.N."/>
            <person name="Fluegel L."/>
            <person name="Davis C.M."/>
            <person name="Simpson J.R."/>
            <person name="Lauterbach L."/>
            <person name="Steele A.D."/>
            <person name="Gui C."/>
            <person name="Meng S."/>
            <person name="Li G."/>
            <person name="Viehrig K."/>
            <person name="Ye F."/>
            <person name="Su P."/>
            <person name="Kiefer A.F."/>
            <person name="Nichols A."/>
            <person name="Cepeda A.J."/>
            <person name="Yan W."/>
            <person name="Fan B."/>
            <person name="Jiang Y."/>
            <person name="Adhikari A."/>
            <person name="Zheng C.-J."/>
            <person name="Schuster L."/>
            <person name="Cowan T.M."/>
            <person name="Smanski M.J."/>
            <person name="Chevrette M.G."/>
            <person name="De Carvalho L.P.S."/>
            <person name="Shen B."/>
        </authorList>
    </citation>
    <scope>NUCLEOTIDE SEQUENCE [LARGE SCALE GENOMIC DNA]</scope>
    <source>
        <strain evidence="2 3">NPDC001390</strain>
    </source>
</reference>
<dbReference type="Proteomes" id="UP001602058">
    <property type="component" value="Unassembled WGS sequence"/>
</dbReference>
<proteinExistence type="predicted"/>
<gene>
    <name evidence="2" type="ORF">ACFY1D_17240</name>
</gene>
<feature type="domain" description="Carrier" evidence="1">
    <location>
        <begin position="13"/>
        <end position="87"/>
    </location>
</feature>
<name>A0ABW6ULT1_9ACTN</name>
<dbReference type="PANTHER" id="PTHR45527">
    <property type="entry name" value="NONRIBOSOMAL PEPTIDE SYNTHETASE"/>
    <property type="match status" value="1"/>
</dbReference>
<dbReference type="Pfam" id="PF00550">
    <property type="entry name" value="PP-binding"/>
    <property type="match status" value="1"/>
</dbReference>
<dbReference type="Gene3D" id="1.10.1200.10">
    <property type="entry name" value="ACP-like"/>
    <property type="match status" value="1"/>
</dbReference>
<evidence type="ECO:0000313" key="2">
    <source>
        <dbReference type="EMBL" id="MFF4523145.1"/>
    </source>
</evidence>
<evidence type="ECO:0000313" key="3">
    <source>
        <dbReference type="Proteomes" id="UP001602058"/>
    </source>
</evidence>
<dbReference type="PANTHER" id="PTHR45527:SF1">
    <property type="entry name" value="FATTY ACID SYNTHASE"/>
    <property type="match status" value="1"/>
</dbReference>
<sequence length="87" mass="9663">MGVGEAEAQSDDVPLDDVEQRLILIVRKTLDVPCTLDDNFFALGGGSLDALDVLARIREEFGVRVRLREFFRAGTMRELRNLIGDVG</sequence>